<dbReference type="Proteomes" id="UP000243342">
    <property type="component" value="Unassembled WGS sequence"/>
</dbReference>
<dbReference type="InterPro" id="IPR025968">
    <property type="entry name" value="YwqJ_deaminase"/>
</dbReference>
<gene>
    <name evidence="1" type="ORF">BIV57_03755</name>
</gene>
<name>A0A1J7BJU4_9ACTN</name>
<keyword evidence="2" id="KW-1185">Reference proteome</keyword>
<accession>A0A1J7BJU4</accession>
<organism evidence="1 2">
    <name type="scientific">Mangrovactinospora gilvigrisea</name>
    <dbReference type="NCBI Taxonomy" id="1428644"/>
    <lineage>
        <taxon>Bacteria</taxon>
        <taxon>Bacillati</taxon>
        <taxon>Actinomycetota</taxon>
        <taxon>Actinomycetes</taxon>
        <taxon>Kitasatosporales</taxon>
        <taxon>Streptomycetaceae</taxon>
        <taxon>Mangrovactinospora</taxon>
    </lineage>
</organism>
<dbReference type="OrthoDB" id="3872283at2"/>
<comment type="caution">
    <text evidence="1">The sequence shown here is derived from an EMBL/GenBank/DDBJ whole genome shotgun (WGS) entry which is preliminary data.</text>
</comment>
<dbReference type="AlphaFoldDB" id="A0A1J7BJU4"/>
<reference evidence="1 2" key="1">
    <citation type="submission" date="2016-10" db="EMBL/GenBank/DDBJ databases">
        <title>Genome sequence of Streptomyces gilvigriseus MUSC 26.</title>
        <authorList>
            <person name="Lee L.-H."/>
            <person name="Ser H.-L."/>
        </authorList>
    </citation>
    <scope>NUCLEOTIDE SEQUENCE [LARGE SCALE GENOMIC DNA]</scope>
    <source>
        <strain evidence="1 2">MUSC 26</strain>
    </source>
</reference>
<dbReference type="Pfam" id="PF14431">
    <property type="entry name" value="YwqJ-deaminase"/>
    <property type="match status" value="1"/>
</dbReference>
<proteinExistence type="predicted"/>
<dbReference type="STRING" id="1428644.BIV57_03755"/>
<dbReference type="EMBL" id="MLCF01000011">
    <property type="protein sequence ID" value="OIV38861.1"/>
    <property type="molecule type" value="Genomic_DNA"/>
</dbReference>
<evidence type="ECO:0000313" key="2">
    <source>
        <dbReference type="Proteomes" id="UP000243342"/>
    </source>
</evidence>
<evidence type="ECO:0008006" key="3">
    <source>
        <dbReference type="Google" id="ProtNLM"/>
    </source>
</evidence>
<sequence>MSTSTTEGAAAGPLLVRPRESLLPTVAAALSVKGSTRTAASGKESEPPTLHPVIAEFLDALPVRARERWVGRCPEAVLLSRHLAEAEAGRGRRAARKPFTDQDARKALKGAKLTLRRIRETGDPDHGTYQAPCRSCAALLEHLGVRTVES</sequence>
<protein>
    <recommendedName>
        <fullName evidence="3">Deaminase</fullName>
    </recommendedName>
</protein>
<evidence type="ECO:0000313" key="1">
    <source>
        <dbReference type="EMBL" id="OIV38861.1"/>
    </source>
</evidence>
<dbReference type="RefSeq" id="WP_071655194.1">
    <property type="nucleotide sequence ID" value="NZ_MLCF01000011.1"/>
</dbReference>